<dbReference type="EMBL" id="CAQQ02031920">
    <property type="status" value="NOT_ANNOTATED_CDS"/>
    <property type="molecule type" value="Genomic_DNA"/>
</dbReference>
<sequence>PGPATTTTKLTTSDLWTNPHETYPIINTVGQFISRRVGCDTGVNGPSDIIVFFSSLFQSRFDRSKHPTSILSSVFHASIDRSLDYGQFWKSVIFNHTVCICEVQEYRISQISFINEQGPRNQFVLVKETLGISVEITSGPRALEDFALPIPFSTSREEKAGQ</sequence>
<dbReference type="Proteomes" id="UP000015102">
    <property type="component" value="Unassembled WGS sequence"/>
</dbReference>
<dbReference type="AlphaFoldDB" id="T1GDT8"/>
<dbReference type="EMBL" id="CAQQ02031921">
    <property type="status" value="NOT_ANNOTATED_CDS"/>
    <property type="molecule type" value="Genomic_DNA"/>
</dbReference>
<dbReference type="EnsemblMetazoa" id="MESCA001488-RA">
    <property type="protein sequence ID" value="MESCA001488-PA"/>
    <property type="gene ID" value="MESCA001488"/>
</dbReference>
<dbReference type="EMBL" id="CAQQ02031922">
    <property type="status" value="NOT_ANNOTATED_CDS"/>
    <property type="molecule type" value="Genomic_DNA"/>
</dbReference>
<accession>T1GDT8</accession>
<reference evidence="2" key="1">
    <citation type="submission" date="2013-02" db="EMBL/GenBank/DDBJ databases">
        <authorList>
            <person name="Hughes D."/>
        </authorList>
    </citation>
    <scope>NUCLEOTIDE SEQUENCE</scope>
    <source>
        <strain>Durham</strain>
        <strain evidence="2">NC isolate 2 -- Noor lab</strain>
    </source>
</reference>
<keyword evidence="2" id="KW-1185">Reference proteome</keyword>
<reference evidence="1" key="2">
    <citation type="submission" date="2015-06" db="UniProtKB">
        <authorList>
            <consortium name="EnsemblMetazoa"/>
        </authorList>
    </citation>
    <scope>IDENTIFICATION</scope>
</reference>
<dbReference type="HOGENOM" id="CLU_1639626_0_0_1"/>
<organism evidence="1 2">
    <name type="scientific">Megaselia scalaris</name>
    <name type="common">Humpbacked fly</name>
    <name type="synonym">Phora scalaris</name>
    <dbReference type="NCBI Taxonomy" id="36166"/>
    <lineage>
        <taxon>Eukaryota</taxon>
        <taxon>Metazoa</taxon>
        <taxon>Ecdysozoa</taxon>
        <taxon>Arthropoda</taxon>
        <taxon>Hexapoda</taxon>
        <taxon>Insecta</taxon>
        <taxon>Pterygota</taxon>
        <taxon>Neoptera</taxon>
        <taxon>Endopterygota</taxon>
        <taxon>Diptera</taxon>
        <taxon>Brachycera</taxon>
        <taxon>Muscomorpha</taxon>
        <taxon>Platypezoidea</taxon>
        <taxon>Phoridae</taxon>
        <taxon>Megaseliini</taxon>
        <taxon>Megaselia</taxon>
    </lineage>
</organism>
<proteinExistence type="predicted"/>
<protein>
    <submittedName>
        <fullName evidence="1">Uncharacterized protein</fullName>
    </submittedName>
</protein>
<name>T1GDT8_MEGSC</name>
<evidence type="ECO:0000313" key="1">
    <source>
        <dbReference type="EnsemblMetazoa" id="MESCA001488-PA"/>
    </source>
</evidence>
<evidence type="ECO:0000313" key="2">
    <source>
        <dbReference type="Proteomes" id="UP000015102"/>
    </source>
</evidence>